<evidence type="ECO:0000256" key="2">
    <source>
        <dbReference type="SAM" id="MobiDB-lite"/>
    </source>
</evidence>
<reference evidence="4 5" key="1">
    <citation type="submission" date="2024-01" db="EMBL/GenBank/DDBJ databases">
        <title>Genome assemblies of Stephania.</title>
        <authorList>
            <person name="Yang L."/>
        </authorList>
    </citation>
    <scope>NUCLEOTIDE SEQUENCE [LARGE SCALE GENOMIC DNA]</scope>
    <source>
        <strain evidence="4">YNDBR</strain>
        <tissue evidence="4">Leaf</tissue>
    </source>
</reference>
<dbReference type="InterPro" id="IPR029480">
    <property type="entry name" value="Transpos_assoc"/>
</dbReference>
<evidence type="ECO:0000313" key="5">
    <source>
        <dbReference type="Proteomes" id="UP001420932"/>
    </source>
</evidence>
<evidence type="ECO:0000313" key="4">
    <source>
        <dbReference type="EMBL" id="KAK9113865.1"/>
    </source>
</evidence>
<dbReference type="Pfam" id="PF13963">
    <property type="entry name" value="Transpos_assoc"/>
    <property type="match status" value="1"/>
</dbReference>
<dbReference type="AlphaFoldDB" id="A0AAP0IEW2"/>
<organism evidence="4 5">
    <name type="scientific">Stephania yunnanensis</name>
    <dbReference type="NCBI Taxonomy" id="152371"/>
    <lineage>
        <taxon>Eukaryota</taxon>
        <taxon>Viridiplantae</taxon>
        <taxon>Streptophyta</taxon>
        <taxon>Embryophyta</taxon>
        <taxon>Tracheophyta</taxon>
        <taxon>Spermatophyta</taxon>
        <taxon>Magnoliopsida</taxon>
        <taxon>Ranunculales</taxon>
        <taxon>Menispermaceae</taxon>
        <taxon>Menispermoideae</taxon>
        <taxon>Cissampelideae</taxon>
        <taxon>Stephania</taxon>
    </lineage>
</organism>
<accession>A0AAP0IEW2</accession>
<evidence type="ECO:0000256" key="1">
    <source>
        <dbReference type="SAM" id="Coils"/>
    </source>
</evidence>
<dbReference type="PANTHER" id="PTHR33018">
    <property type="entry name" value="OS10G0338966 PROTEIN-RELATED"/>
    <property type="match status" value="1"/>
</dbReference>
<feature type="coiled-coil region" evidence="1">
    <location>
        <begin position="464"/>
        <end position="505"/>
    </location>
</feature>
<dbReference type="PANTHER" id="PTHR33018:SF31">
    <property type="entry name" value="TRANSPOSASE, PTTA_EN_SPM, PLANT"/>
    <property type="match status" value="1"/>
</dbReference>
<comment type="caution">
    <text evidence="4">The sequence shown here is derived from an EMBL/GenBank/DDBJ whole genome shotgun (WGS) entry which is preliminary data.</text>
</comment>
<dbReference type="EMBL" id="JBBNAF010000009">
    <property type="protein sequence ID" value="KAK9113865.1"/>
    <property type="molecule type" value="Genomic_DNA"/>
</dbReference>
<dbReference type="InterPro" id="IPR004252">
    <property type="entry name" value="Probable_transposase_24"/>
</dbReference>
<dbReference type="Pfam" id="PF03004">
    <property type="entry name" value="Transposase_24"/>
    <property type="match status" value="1"/>
</dbReference>
<feature type="region of interest" description="Disordered" evidence="2">
    <location>
        <begin position="166"/>
        <end position="210"/>
    </location>
</feature>
<feature type="domain" description="Transposase-associated" evidence="3">
    <location>
        <begin position="3"/>
        <end position="85"/>
    </location>
</feature>
<dbReference type="Proteomes" id="UP001420932">
    <property type="component" value="Unassembled WGS sequence"/>
</dbReference>
<protein>
    <recommendedName>
        <fullName evidence="3">Transposase-associated domain-containing protein</fullName>
    </recommendedName>
</protein>
<proteinExistence type="predicted"/>
<keyword evidence="1" id="KW-0175">Coiled coil</keyword>
<keyword evidence="5" id="KW-1185">Reference proteome</keyword>
<evidence type="ECO:0000259" key="3">
    <source>
        <dbReference type="Pfam" id="PF13963"/>
    </source>
</evidence>
<gene>
    <name evidence="4" type="ORF">Syun_020662</name>
</gene>
<sequence>MDKDWVHRSRLSKEYRNGARNFVNIVRAKKEGTTDSKGGTTDSIICPCAKCTNVQFQNFEIVYEHLLIKGMDPAYTNTTWIHHGEYTNESVFRENELAAMENQMFLGRINFQEENVAKETIKRKMEDDTDLFSNASHRNKMIRATMQPTWRPSLAVSSHPVHEVIMDSDDQSNSLDNSITNEENSDSSDADGSKLRKKRGPTRMGLPPLGEVGRMRVEFNDRGQVISRNSAKLSSYAGVIARDNVPVVIKNWSNVDAQKKDQLWNLVLERFIIDMSRKGRILQMIGRCWRQFKAKLTKDIMEASKKKNKAKAIARVRPANIKSDQEWNEFVEERLSPGFQEKSEKYRAIRKKLKFAHTMSRKGYARLEQEMKKNQDNPSTISRVDLWTQGHLKRNGEPLNDEIASIVEELHRQHQTNPDTPVTDINDDALAKILGPEGRGQVRGLGLGATRSQVNARLMYEERIKELEDKIRFQSSLMEAQSQRIEKLEKDVEKIVDSMINKSQQNYRATVNSVMSSYSCASHDTTGSNCALKNARCQLLHWYMFDTEDVEIVAEGRIESIDYKTKVKQMPLGRDCWKVRIEKIINPDVIMYRPIDSRRRFLKDNVGESVAWAVSSIRLML</sequence>
<name>A0AAP0IEW2_9MAGN</name>